<name>A0A967EG22_9RHOB</name>
<gene>
    <name evidence="1" type="ORF">HAT86_16300</name>
</gene>
<organism evidence="1 2">
    <name type="scientific">Roseovarius gahaiensis</name>
    <dbReference type="NCBI Taxonomy" id="2716691"/>
    <lineage>
        <taxon>Bacteria</taxon>
        <taxon>Pseudomonadati</taxon>
        <taxon>Pseudomonadota</taxon>
        <taxon>Alphaproteobacteria</taxon>
        <taxon>Rhodobacterales</taxon>
        <taxon>Roseobacteraceae</taxon>
        <taxon>Roseovarius</taxon>
    </lineage>
</organism>
<evidence type="ECO:0000313" key="1">
    <source>
        <dbReference type="EMBL" id="NHQ76008.1"/>
    </source>
</evidence>
<comment type="caution">
    <text evidence="1">The sequence shown here is derived from an EMBL/GenBank/DDBJ whole genome shotgun (WGS) entry which is preliminary data.</text>
</comment>
<dbReference type="EMBL" id="JAAORB010000064">
    <property type="protein sequence ID" value="NHQ76008.1"/>
    <property type="molecule type" value="Genomic_DNA"/>
</dbReference>
<dbReference type="RefSeq" id="WP_167200368.1">
    <property type="nucleotide sequence ID" value="NZ_JAAORB010000064.1"/>
</dbReference>
<sequence>MEVGDVVEIEAADGTVEYFRIDRRCWRFGAQGGPSELVLRLDWPASR</sequence>
<reference evidence="1" key="1">
    <citation type="submission" date="2020-03" db="EMBL/GenBank/DDBJ databases">
        <title>Roseovarius gahaiensis sp. nov., isolated from Gahai Saline Lake, China.</title>
        <authorList>
            <person name="Sun X."/>
        </authorList>
    </citation>
    <scope>NUCLEOTIDE SEQUENCE</scope>
    <source>
        <strain evidence="1">GH877</strain>
    </source>
</reference>
<evidence type="ECO:0000313" key="2">
    <source>
        <dbReference type="Proteomes" id="UP000639775"/>
    </source>
</evidence>
<dbReference type="AlphaFoldDB" id="A0A967EG22"/>
<proteinExistence type="predicted"/>
<keyword evidence="2" id="KW-1185">Reference proteome</keyword>
<dbReference type="Proteomes" id="UP000639775">
    <property type="component" value="Unassembled WGS sequence"/>
</dbReference>
<accession>A0A967EG22</accession>
<protein>
    <submittedName>
        <fullName evidence="1">Uncharacterized protein</fullName>
    </submittedName>
</protein>